<dbReference type="AlphaFoldDB" id="A0A7X9YJL4"/>
<accession>A0A7X9YJL4</accession>
<gene>
    <name evidence="3" type="ORF">HF320_08415</name>
</gene>
<dbReference type="InterPro" id="IPR013974">
    <property type="entry name" value="SAF"/>
</dbReference>
<dbReference type="RefSeq" id="WP_169277892.1">
    <property type="nucleotide sequence ID" value="NZ_JABBCP010000007.1"/>
</dbReference>
<dbReference type="InterPro" id="IPR052172">
    <property type="entry name" value="UxaA_altronate/galactarate_dh"/>
</dbReference>
<reference evidence="3 4" key="1">
    <citation type="submission" date="2020-04" db="EMBL/GenBank/DDBJ databases">
        <title>Collinsella sp. KGMB02528 nov., an anaerobic actinobacterium isolated from human feces.</title>
        <authorList>
            <person name="Han K.-I."/>
            <person name="Eom M.K."/>
            <person name="Kim J.-S."/>
            <person name="Lee K.C."/>
            <person name="Suh M.K."/>
            <person name="Park S.-H."/>
            <person name="Lee J.H."/>
            <person name="Kang S.W."/>
            <person name="Park J.-E."/>
            <person name="Oh B.S."/>
            <person name="Yu S.Y."/>
            <person name="Choi S.-H."/>
            <person name="Lee D.H."/>
            <person name="Yoon H."/>
            <person name="Kim B.-Y."/>
            <person name="Lee J.H."/>
            <person name="Lee J.-S."/>
        </authorList>
    </citation>
    <scope>NUCLEOTIDE SEQUENCE [LARGE SCALE GENOMIC DNA]</scope>
    <source>
        <strain evidence="3 4">KGMB02528</strain>
    </source>
</reference>
<sequence>MAKRALLMADADDVATVIEAVCAGDTVAVETKQGEAVEELASAHDIPRFHKIALRDMAAHDIVHKYGQVIGEATAPIKRGDYVHIHNIESIKTGVER</sequence>
<keyword evidence="1" id="KW-0456">Lyase</keyword>
<dbReference type="EMBL" id="JABBCP010000007">
    <property type="protein sequence ID" value="NMF56343.1"/>
    <property type="molecule type" value="Genomic_DNA"/>
</dbReference>
<dbReference type="PANTHER" id="PTHR30536:SF5">
    <property type="entry name" value="ALTRONATE DEHYDRATASE"/>
    <property type="match status" value="1"/>
</dbReference>
<name>A0A7X9YJL4_9ACTN</name>
<evidence type="ECO:0000256" key="1">
    <source>
        <dbReference type="ARBA" id="ARBA00023239"/>
    </source>
</evidence>
<evidence type="ECO:0000313" key="3">
    <source>
        <dbReference type="EMBL" id="NMF56343.1"/>
    </source>
</evidence>
<keyword evidence="4" id="KW-1185">Reference proteome</keyword>
<dbReference type="GO" id="GO:0016829">
    <property type="term" value="F:lyase activity"/>
    <property type="evidence" value="ECO:0007669"/>
    <property type="project" value="UniProtKB-KW"/>
</dbReference>
<dbReference type="Proteomes" id="UP000546970">
    <property type="component" value="Unassembled WGS sequence"/>
</dbReference>
<organism evidence="3 4">
    <name type="scientific">Collinsella acetigenes</name>
    <dbReference type="NCBI Taxonomy" id="2713419"/>
    <lineage>
        <taxon>Bacteria</taxon>
        <taxon>Bacillati</taxon>
        <taxon>Actinomycetota</taxon>
        <taxon>Coriobacteriia</taxon>
        <taxon>Coriobacteriales</taxon>
        <taxon>Coriobacteriaceae</taxon>
        <taxon>Collinsella</taxon>
    </lineage>
</organism>
<evidence type="ECO:0000313" key="4">
    <source>
        <dbReference type="Proteomes" id="UP000546970"/>
    </source>
</evidence>
<dbReference type="Gene3D" id="2.30.130.110">
    <property type="match status" value="1"/>
</dbReference>
<dbReference type="InterPro" id="IPR044144">
    <property type="entry name" value="SAF_UxaA/GarD"/>
</dbReference>
<keyword evidence="3" id="KW-0378">Hydrolase</keyword>
<comment type="caution">
    <text evidence="3">The sequence shown here is derived from an EMBL/GenBank/DDBJ whole genome shotgun (WGS) entry which is preliminary data.</text>
</comment>
<evidence type="ECO:0000259" key="2">
    <source>
        <dbReference type="SMART" id="SM00858"/>
    </source>
</evidence>
<dbReference type="Pfam" id="PF08666">
    <property type="entry name" value="SAF"/>
    <property type="match status" value="1"/>
</dbReference>
<dbReference type="CDD" id="cd11613">
    <property type="entry name" value="SAF_AH_GD"/>
    <property type="match status" value="1"/>
</dbReference>
<proteinExistence type="predicted"/>
<dbReference type="PANTHER" id="PTHR30536">
    <property type="entry name" value="ALTRONATE/GALACTARATE DEHYDRATASE"/>
    <property type="match status" value="1"/>
</dbReference>
<dbReference type="SMART" id="SM00858">
    <property type="entry name" value="SAF"/>
    <property type="match status" value="1"/>
</dbReference>
<feature type="domain" description="SAF" evidence="2">
    <location>
        <begin position="12"/>
        <end position="89"/>
    </location>
</feature>
<dbReference type="GO" id="GO:0019698">
    <property type="term" value="P:D-galacturonate catabolic process"/>
    <property type="evidence" value="ECO:0007669"/>
    <property type="project" value="TreeGrafter"/>
</dbReference>
<dbReference type="GO" id="GO:0016787">
    <property type="term" value="F:hydrolase activity"/>
    <property type="evidence" value="ECO:0007669"/>
    <property type="project" value="UniProtKB-KW"/>
</dbReference>
<protein>
    <submittedName>
        <fullName evidence="3">UxaA family hydrolase</fullName>
    </submittedName>
</protein>